<dbReference type="EMBL" id="CAUYUJ010021236">
    <property type="protein sequence ID" value="CAK0903459.1"/>
    <property type="molecule type" value="Genomic_DNA"/>
</dbReference>
<keyword evidence="5" id="KW-1185">Reference proteome</keyword>
<gene>
    <name evidence="4" type="ORF">PCOR1329_LOCUS79779</name>
</gene>
<sequence>MALIPQVVDVCRGSVGHFGVPVVPVAAGGIFDGRGLAASLSLGAAGVWVGTRFICAEESAAPKAHKDKVLKASSLDTIRTLVVSGRPIRLIPNDWVKSWEKTPARIQELCDSGVTPLEHAMKESPDDAATRLAVFDAINSLAGQAAGGVQTIEPARKIVEDMVAEAVGMIRGSAGMLSRL</sequence>
<dbReference type="SUPFAM" id="SSF51412">
    <property type="entry name" value="Inosine monophosphate dehydrogenase (IMPDH)"/>
    <property type="match status" value="1"/>
</dbReference>
<organism evidence="4 5">
    <name type="scientific">Prorocentrum cordatum</name>
    <dbReference type="NCBI Taxonomy" id="2364126"/>
    <lineage>
        <taxon>Eukaryota</taxon>
        <taxon>Sar</taxon>
        <taxon>Alveolata</taxon>
        <taxon>Dinophyceae</taxon>
        <taxon>Prorocentrales</taxon>
        <taxon>Prorocentraceae</taxon>
        <taxon>Prorocentrum</taxon>
    </lineage>
</organism>
<evidence type="ECO:0000256" key="2">
    <source>
        <dbReference type="ARBA" id="ARBA00022643"/>
    </source>
</evidence>
<evidence type="ECO:0000313" key="4">
    <source>
        <dbReference type="EMBL" id="CAK0903459.1"/>
    </source>
</evidence>
<dbReference type="CDD" id="cd04730">
    <property type="entry name" value="NPD_like"/>
    <property type="match status" value="1"/>
</dbReference>
<comment type="caution">
    <text evidence="4">The sequence shown here is derived from an EMBL/GenBank/DDBJ whole genome shotgun (WGS) entry which is preliminary data.</text>
</comment>
<protein>
    <recommendedName>
        <fullName evidence="6">Nitronate monooxygenase domain-containing protein</fullName>
    </recommendedName>
</protein>
<dbReference type="PANTHER" id="PTHR32332">
    <property type="entry name" value="2-NITROPROPANE DIOXYGENASE"/>
    <property type="match status" value="1"/>
</dbReference>
<dbReference type="InterPro" id="IPR013785">
    <property type="entry name" value="Aldolase_TIM"/>
</dbReference>
<keyword evidence="2" id="KW-0288">FMN</keyword>
<dbReference type="InterPro" id="IPR004136">
    <property type="entry name" value="NMO"/>
</dbReference>
<reference evidence="4" key="1">
    <citation type="submission" date="2023-10" db="EMBL/GenBank/DDBJ databases">
        <authorList>
            <person name="Chen Y."/>
            <person name="Shah S."/>
            <person name="Dougan E. K."/>
            <person name="Thang M."/>
            <person name="Chan C."/>
        </authorList>
    </citation>
    <scope>NUCLEOTIDE SEQUENCE [LARGE SCALE GENOMIC DNA]</scope>
</reference>
<evidence type="ECO:0008006" key="6">
    <source>
        <dbReference type="Google" id="ProtNLM"/>
    </source>
</evidence>
<dbReference type="Proteomes" id="UP001189429">
    <property type="component" value="Unassembled WGS sequence"/>
</dbReference>
<dbReference type="PANTHER" id="PTHR32332:SF31">
    <property type="entry name" value="2-NITROPROPANE DIOXYGENASE FAMILY, PUTATIVE (AFU_ORTHOLOGUE AFUA_2G09850)-RELATED"/>
    <property type="match status" value="1"/>
</dbReference>
<dbReference type="Gene3D" id="3.20.20.70">
    <property type="entry name" value="Aldolase class I"/>
    <property type="match status" value="1"/>
</dbReference>
<dbReference type="Pfam" id="PF03060">
    <property type="entry name" value="NMO"/>
    <property type="match status" value="1"/>
</dbReference>
<accession>A0ABN9XYG7</accession>
<proteinExistence type="predicted"/>
<evidence type="ECO:0000256" key="1">
    <source>
        <dbReference type="ARBA" id="ARBA00022630"/>
    </source>
</evidence>
<keyword evidence="1" id="KW-0285">Flavoprotein</keyword>
<keyword evidence="3" id="KW-0560">Oxidoreductase</keyword>
<name>A0ABN9XYG7_9DINO</name>
<evidence type="ECO:0000313" key="5">
    <source>
        <dbReference type="Proteomes" id="UP001189429"/>
    </source>
</evidence>
<evidence type="ECO:0000256" key="3">
    <source>
        <dbReference type="ARBA" id="ARBA00023002"/>
    </source>
</evidence>